<dbReference type="PROSITE" id="PS50158">
    <property type="entry name" value="ZF_CCHC"/>
    <property type="match status" value="1"/>
</dbReference>
<dbReference type="GO" id="GO:0008270">
    <property type="term" value="F:zinc ion binding"/>
    <property type="evidence" value="ECO:0007669"/>
    <property type="project" value="UniProtKB-KW"/>
</dbReference>
<comment type="caution">
    <text evidence="4">The sequence shown here is derived from an EMBL/GenBank/DDBJ whole genome shotgun (WGS) entry which is preliminary data.</text>
</comment>
<keyword evidence="1" id="KW-0479">Metal-binding</keyword>
<dbReference type="EMBL" id="BLXT01003558">
    <property type="protein sequence ID" value="GFO02087.1"/>
    <property type="molecule type" value="Genomic_DNA"/>
</dbReference>
<dbReference type="Proteomes" id="UP000735302">
    <property type="component" value="Unassembled WGS sequence"/>
</dbReference>
<dbReference type="InterPro" id="IPR001878">
    <property type="entry name" value="Znf_CCHC"/>
</dbReference>
<evidence type="ECO:0000256" key="1">
    <source>
        <dbReference type="PROSITE-ProRule" id="PRU00047"/>
    </source>
</evidence>
<dbReference type="Gene3D" id="4.10.60.10">
    <property type="entry name" value="Zinc finger, CCHC-type"/>
    <property type="match status" value="1"/>
</dbReference>
<dbReference type="GO" id="GO:0003676">
    <property type="term" value="F:nucleic acid binding"/>
    <property type="evidence" value="ECO:0007669"/>
    <property type="project" value="InterPro"/>
</dbReference>
<sequence>MFNIKLVFVKVLPLSDDRPVKPTHPNPMFQQHTQHHGTHTRERRPLDSITCYKCGEKGHFANRCPKGHLAFLSAAKYSQSHPPASTT</sequence>
<evidence type="ECO:0000313" key="5">
    <source>
        <dbReference type="Proteomes" id="UP000735302"/>
    </source>
</evidence>
<dbReference type="AlphaFoldDB" id="A0AAV4A5A5"/>
<gene>
    <name evidence="4" type="ORF">PoB_002859200</name>
</gene>
<feature type="region of interest" description="Disordered" evidence="2">
    <location>
        <begin position="16"/>
        <end position="42"/>
    </location>
</feature>
<keyword evidence="1" id="KW-0862">Zinc</keyword>
<dbReference type="Pfam" id="PF00098">
    <property type="entry name" value="zf-CCHC"/>
    <property type="match status" value="1"/>
</dbReference>
<evidence type="ECO:0000313" key="4">
    <source>
        <dbReference type="EMBL" id="GFO02087.1"/>
    </source>
</evidence>
<protein>
    <submittedName>
        <fullName evidence="4">Cleavage and polyadenylation specificity factor subunit 4</fullName>
    </submittedName>
</protein>
<keyword evidence="1" id="KW-0863">Zinc-finger</keyword>
<evidence type="ECO:0000259" key="3">
    <source>
        <dbReference type="PROSITE" id="PS50158"/>
    </source>
</evidence>
<evidence type="ECO:0000256" key="2">
    <source>
        <dbReference type="SAM" id="MobiDB-lite"/>
    </source>
</evidence>
<proteinExistence type="predicted"/>
<keyword evidence="5" id="KW-1185">Reference proteome</keyword>
<dbReference type="SUPFAM" id="SSF57756">
    <property type="entry name" value="Retrovirus zinc finger-like domains"/>
    <property type="match status" value="1"/>
</dbReference>
<dbReference type="InterPro" id="IPR036875">
    <property type="entry name" value="Znf_CCHC_sf"/>
</dbReference>
<organism evidence="4 5">
    <name type="scientific">Plakobranchus ocellatus</name>
    <dbReference type="NCBI Taxonomy" id="259542"/>
    <lineage>
        <taxon>Eukaryota</taxon>
        <taxon>Metazoa</taxon>
        <taxon>Spiralia</taxon>
        <taxon>Lophotrochozoa</taxon>
        <taxon>Mollusca</taxon>
        <taxon>Gastropoda</taxon>
        <taxon>Heterobranchia</taxon>
        <taxon>Euthyneura</taxon>
        <taxon>Panpulmonata</taxon>
        <taxon>Sacoglossa</taxon>
        <taxon>Placobranchoidea</taxon>
        <taxon>Plakobranchidae</taxon>
        <taxon>Plakobranchus</taxon>
    </lineage>
</organism>
<dbReference type="SMART" id="SM00343">
    <property type="entry name" value="ZnF_C2HC"/>
    <property type="match status" value="1"/>
</dbReference>
<accession>A0AAV4A5A5</accession>
<name>A0AAV4A5A5_9GAST</name>
<reference evidence="4 5" key="1">
    <citation type="journal article" date="2021" name="Elife">
        <title>Chloroplast acquisition without the gene transfer in kleptoplastic sea slugs, Plakobranchus ocellatus.</title>
        <authorList>
            <person name="Maeda T."/>
            <person name="Takahashi S."/>
            <person name="Yoshida T."/>
            <person name="Shimamura S."/>
            <person name="Takaki Y."/>
            <person name="Nagai Y."/>
            <person name="Toyoda A."/>
            <person name="Suzuki Y."/>
            <person name="Arimoto A."/>
            <person name="Ishii H."/>
            <person name="Satoh N."/>
            <person name="Nishiyama T."/>
            <person name="Hasebe M."/>
            <person name="Maruyama T."/>
            <person name="Minagawa J."/>
            <person name="Obokata J."/>
            <person name="Shigenobu S."/>
        </authorList>
    </citation>
    <scope>NUCLEOTIDE SEQUENCE [LARGE SCALE GENOMIC DNA]</scope>
</reference>
<feature type="domain" description="CCHC-type" evidence="3">
    <location>
        <begin position="51"/>
        <end position="66"/>
    </location>
</feature>